<protein>
    <submittedName>
        <fullName evidence="8">Serine/threonine protein kinase</fullName>
    </submittedName>
</protein>
<evidence type="ECO:0000313" key="9">
    <source>
        <dbReference type="Proteomes" id="UP000324974"/>
    </source>
</evidence>
<gene>
    <name evidence="8" type="ORF">PX52LOC_03260</name>
</gene>
<dbReference type="InterPro" id="IPR011009">
    <property type="entry name" value="Kinase-like_dom_sf"/>
</dbReference>
<keyword evidence="8" id="KW-0723">Serine/threonine-protein kinase</keyword>
<dbReference type="SUPFAM" id="SSF56112">
    <property type="entry name" value="Protein kinase-like (PK-like)"/>
    <property type="match status" value="1"/>
</dbReference>
<feature type="region of interest" description="Disordered" evidence="6">
    <location>
        <begin position="1"/>
        <end position="20"/>
    </location>
</feature>
<evidence type="ECO:0000256" key="2">
    <source>
        <dbReference type="ARBA" id="ARBA00022741"/>
    </source>
</evidence>
<dbReference type="AlphaFoldDB" id="A0A5C1AE70"/>
<evidence type="ECO:0000256" key="1">
    <source>
        <dbReference type="ARBA" id="ARBA00022679"/>
    </source>
</evidence>
<feature type="domain" description="Protein kinase" evidence="7">
    <location>
        <begin position="30"/>
        <end position="129"/>
    </location>
</feature>
<dbReference type="PROSITE" id="PS00107">
    <property type="entry name" value="PROTEIN_KINASE_ATP"/>
    <property type="match status" value="1"/>
</dbReference>
<reference evidence="9" key="1">
    <citation type="submission" date="2019-08" db="EMBL/GenBank/DDBJ databases">
        <title>Limnoglobus roseus gen. nov., sp. nov., a novel freshwater planctomycete with a giant genome from the family Gemmataceae.</title>
        <authorList>
            <person name="Kulichevskaya I.S."/>
            <person name="Naumoff D.G."/>
            <person name="Miroshnikov K."/>
            <person name="Ivanova A."/>
            <person name="Philippov D.A."/>
            <person name="Hakobyan A."/>
            <person name="Rijpstra I.C."/>
            <person name="Sinninghe Damste J.S."/>
            <person name="Liesack W."/>
            <person name="Dedysh S.N."/>
        </authorList>
    </citation>
    <scope>NUCLEOTIDE SEQUENCE [LARGE SCALE GENOMIC DNA]</scope>
    <source>
        <strain evidence="9">PX52</strain>
    </source>
</reference>
<evidence type="ECO:0000313" key="8">
    <source>
        <dbReference type="EMBL" id="QEL16316.1"/>
    </source>
</evidence>
<keyword evidence="3 8" id="KW-0418">Kinase</keyword>
<dbReference type="OrthoDB" id="292131at2"/>
<evidence type="ECO:0000256" key="6">
    <source>
        <dbReference type="SAM" id="MobiDB-lite"/>
    </source>
</evidence>
<evidence type="ECO:0000256" key="3">
    <source>
        <dbReference type="ARBA" id="ARBA00022777"/>
    </source>
</evidence>
<feature type="binding site" evidence="5">
    <location>
        <position position="59"/>
    </location>
    <ligand>
        <name>ATP</name>
        <dbReference type="ChEBI" id="CHEBI:30616"/>
    </ligand>
</feature>
<evidence type="ECO:0000256" key="5">
    <source>
        <dbReference type="PROSITE-ProRule" id="PRU10141"/>
    </source>
</evidence>
<organism evidence="8 9">
    <name type="scientific">Limnoglobus roseus</name>
    <dbReference type="NCBI Taxonomy" id="2598579"/>
    <lineage>
        <taxon>Bacteria</taxon>
        <taxon>Pseudomonadati</taxon>
        <taxon>Planctomycetota</taxon>
        <taxon>Planctomycetia</taxon>
        <taxon>Gemmatales</taxon>
        <taxon>Gemmataceae</taxon>
        <taxon>Limnoglobus</taxon>
    </lineage>
</organism>
<dbReference type="InterPro" id="IPR000719">
    <property type="entry name" value="Prot_kinase_dom"/>
</dbReference>
<dbReference type="InterPro" id="IPR017441">
    <property type="entry name" value="Protein_kinase_ATP_BS"/>
</dbReference>
<name>A0A5C1AE70_9BACT</name>
<evidence type="ECO:0000259" key="7">
    <source>
        <dbReference type="PROSITE" id="PS50011"/>
    </source>
</evidence>
<accession>A0A5C1AE70</accession>
<sequence>MPDDPPTDSTQVQVGHPTVTAPGLPTIHGYDILRELGRGGMGVVYEARQTKIDRIVALKLMLSDDPLHKARFLAEGQVIAAVKHPHVVEVYDFDECNAGPFIAMEYLPGGTLSDRLKGGTAFPRAKRPR</sequence>
<dbReference type="EMBL" id="CP042425">
    <property type="protein sequence ID" value="QEL16316.1"/>
    <property type="molecule type" value="Genomic_DNA"/>
</dbReference>
<dbReference type="PANTHER" id="PTHR43289">
    <property type="entry name" value="MITOGEN-ACTIVATED PROTEIN KINASE KINASE KINASE 20-RELATED"/>
    <property type="match status" value="1"/>
</dbReference>
<dbReference type="GO" id="GO:0004674">
    <property type="term" value="F:protein serine/threonine kinase activity"/>
    <property type="evidence" value="ECO:0007669"/>
    <property type="project" value="UniProtKB-KW"/>
</dbReference>
<dbReference type="PROSITE" id="PS50011">
    <property type="entry name" value="PROTEIN_KINASE_DOM"/>
    <property type="match status" value="1"/>
</dbReference>
<keyword evidence="1" id="KW-0808">Transferase</keyword>
<dbReference type="GO" id="GO:0005524">
    <property type="term" value="F:ATP binding"/>
    <property type="evidence" value="ECO:0007669"/>
    <property type="project" value="UniProtKB-UniRule"/>
</dbReference>
<dbReference type="Proteomes" id="UP000324974">
    <property type="component" value="Chromosome"/>
</dbReference>
<keyword evidence="4 5" id="KW-0067">ATP-binding</keyword>
<keyword evidence="2 5" id="KW-0547">Nucleotide-binding</keyword>
<keyword evidence="9" id="KW-1185">Reference proteome</keyword>
<dbReference type="KEGG" id="lrs:PX52LOC_03260"/>
<dbReference type="Pfam" id="PF00069">
    <property type="entry name" value="Pkinase"/>
    <property type="match status" value="1"/>
</dbReference>
<evidence type="ECO:0000256" key="4">
    <source>
        <dbReference type="ARBA" id="ARBA00022840"/>
    </source>
</evidence>
<dbReference type="PANTHER" id="PTHR43289:SF6">
    <property type="entry name" value="SERINE_THREONINE-PROTEIN KINASE NEKL-3"/>
    <property type="match status" value="1"/>
</dbReference>
<proteinExistence type="predicted"/>
<dbReference type="Gene3D" id="3.30.200.20">
    <property type="entry name" value="Phosphorylase Kinase, domain 1"/>
    <property type="match status" value="1"/>
</dbReference>